<gene>
    <name evidence="2" type="ORF">C1E23_16215</name>
</gene>
<evidence type="ECO:0000313" key="2">
    <source>
        <dbReference type="EMBL" id="RZQ52080.1"/>
    </source>
</evidence>
<name>A0A4Q7IJQ5_9GAMM</name>
<proteinExistence type="predicted"/>
<keyword evidence="1" id="KW-0812">Transmembrane</keyword>
<reference evidence="2 3" key="1">
    <citation type="submission" date="2018-01" db="EMBL/GenBank/DDBJ databases">
        <title>Co-occurrence of chitin degradation, pigmentation and bioactivity in marine Pseudoalteromonas.</title>
        <authorList>
            <person name="Paulsen S."/>
            <person name="Gram L."/>
            <person name="Machado H."/>
        </authorList>
    </citation>
    <scope>NUCLEOTIDE SEQUENCE [LARGE SCALE GENOMIC DNA]</scope>
    <source>
        <strain evidence="2 3">S3898</strain>
    </source>
</reference>
<accession>A0A4Q7IJQ5</accession>
<organism evidence="2 3">
    <name type="scientific">Pseudoalteromonas phenolica</name>
    <dbReference type="NCBI Taxonomy" id="161398"/>
    <lineage>
        <taxon>Bacteria</taxon>
        <taxon>Pseudomonadati</taxon>
        <taxon>Pseudomonadota</taxon>
        <taxon>Gammaproteobacteria</taxon>
        <taxon>Alteromonadales</taxon>
        <taxon>Pseudoalteromonadaceae</taxon>
        <taxon>Pseudoalteromonas</taxon>
    </lineage>
</organism>
<evidence type="ECO:0000256" key="1">
    <source>
        <dbReference type="SAM" id="Phobius"/>
    </source>
</evidence>
<feature type="transmembrane region" description="Helical" evidence="1">
    <location>
        <begin position="93"/>
        <end position="115"/>
    </location>
</feature>
<sequence length="118" mass="14101">MVQTERQISITQNNNTANNYYMHKREFSFLCENIEKEFKLKIDKQAAYSFLFPLNNANYVEFNVTSKHKFLTLLMMLMNYFLSTKMKTHQKKLFIVCLFIHIYSAKIWVLTPTVIGQE</sequence>
<dbReference type="Proteomes" id="UP000291338">
    <property type="component" value="Unassembled WGS sequence"/>
</dbReference>
<keyword evidence="1" id="KW-1133">Transmembrane helix</keyword>
<keyword evidence="1" id="KW-0472">Membrane</keyword>
<comment type="caution">
    <text evidence="2">The sequence shown here is derived from an EMBL/GenBank/DDBJ whole genome shotgun (WGS) entry which is preliminary data.</text>
</comment>
<dbReference type="AlphaFoldDB" id="A0A4Q7IJQ5"/>
<dbReference type="EMBL" id="PPSX01000066">
    <property type="protein sequence ID" value="RZQ52080.1"/>
    <property type="molecule type" value="Genomic_DNA"/>
</dbReference>
<protein>
    <submittedName>
        <fullName evidence="2">Uncharacterized protein</fullName>
    </submittedName>
</protein>
<evidence type="ECO:0000313" key="3">
    <source>
        <dbReference type="Proteomes" id="UP000291338"/>
    </source>
</evidence>